<dbReference type="PANTHER" id="PTHR13696:SF99">
    <property type="entry name" value="COBYRINIC ACID AC-DIAMIDE SYNTHASE"/>
    <property type="match status" value="1"/>
</dbReference>
<organism evidence="2 3">
    <name type="scientific">Rhodoluna lacicola</name>
    <dbReference type="NCBI Taxonomy" id="529884"/>
    <lineage>
        <taxon>Bacteria</taxon>
        <taxon>Bacillati</taxon>
        <taxon>Actinomycetota</taxon>
        <taxon>Actinomycetes</taxon>
        <taxon>Micrococcales</taxon>
        <taxon>Microbacteriaceae</taxon>
        <taxon>Luna cluster</taxon>
        <taxon>Luna-1 subcluster</taxon>
        <taxon>Rhodoluna</taxon>
    </lineage>
</organism>
<dbReference type="Gene3D" id="3.40.50.300">
    <property type="entry name" value="P-loop containing nucleotide triphosphate hydrolases"/>
    <property type="match status" value="1"/>
</dbReference>
<sequence length="352" mass="38861">MSVSSLKGGVGKTTVALGLASAAFARGLRTLVVDLDPQCDASTGLGAIGEFRETVADVLQNPKHNIVHRAIVSSTWGKVQSGHIDVMIGSPRALQFDTPNPTIRDVWKLEEALSRIEKDYDLVIIDTPPSINGLTRTAWVASDRVLIVSEPSIFSVVAADRAMRAIEELRKGLTPRLQALGVVINRMRPQSKEHTYRAQELQDMFRENLMTVQIEERATIQQAQGAARPIHTWPGDHAAELAKIFDEILEAALASFMEAYEKHRVKPDKKMSRISKIMRGQNLDAVLELESLQEDSALQALTPKIDTTLPTGPVQLPKDMSKMSAIEQLEALTSLDLSPADTKWLEENKKED</sequence>
<keyword evidence="3" id="KW-1185">Reference proteome</keyword>
<dbReference type="HOGENOM" id="CLU_037612_1_1_11"/>
<feature type="domain" description="AAA" evidence="1">
    <location>
        <begin position="2"/>
        <end position="178"/>
    </location>
</feature>
<dbReference type="KEGG" id="rla:Rhola_00008810"/>
<proteinExistence type="predicted"/>
<dbReference type="InterPro" id="IPR050678">
    <property type="entry name" value="DNA_Partitioning_ATPase"/>
</dbReference>
<evidence type="ECO:0000313" key="2">
    <source>
        <dbReference type="EMBL" id="AIC47683.1"/>
    </source>
</evidence>
<dbReference type="AlphaFoldDB" id="A0A060JM97"/>
<protein>
    <submittedName>
        <fullName evidence="2">ATPases involved in chromosome partitioning</fullName>
    </submittedName>
</protein>
<reference evidence="2 3" key="1">
    <citation type="journal article" date="2014" name="Int. J. Syst. Evol. Microbiol.">
        <title>Rhodoluna lacicola gen. nov., sp. nov., a planktonic freshwater bacterium with stream-lined genome.</title>
        <authorList>
            <person name="Hahn M."/>
            <person name="Schmidt J."/>
            <person name="Taipale S.J."/>
            <person name="Doolittle W.F."/>
            <person name="Koll U."/>
        </authorList>
    </citation>
    <scope>NUCLEOTIDE SEQUENCE [LARGE SCALE GENOMIC DNA]</scope>
    <source>
        <strain evidence="2 3">MWH-Ta8</strain>
    </source>
</reference>
<gene>
    <name evidence="2" type="ORF">Rhola_00008810</name>
</gene>
<dbReference type="SUPFAM" id="SSF52540">
    <property type="entry name" value="P-loop containing nucleoside triphosphate hydrolases"/>
    <property type="match status" value="1"/>
</dbReference>
<dbReference type="STRING" id="529884.Rhola_00008810"/>
<dbReference type="eggNOG" id="COG1192">
    <property type="taxonomic scope" value="Bacteria"/>
</dbReference>
<accession>A0A060JM97</accession>
<dbReference type="InterPro" id="IPR027417">
    <property type="entry name" value="P-loop_NTPase"/>
</dbReference>
<evidence type="ECO:0000313" key="3">
    <source>
        <dbReference type="Proteomes" id="UP000067708"/>
    </source>
</evidence>
<dbReference type="Proteomes" id="UP000067708">
    <property type="component" value="Chromosome"/>
</dbReference>
<evidence type="ECO:0000259" key="1">
    <source>
        <dbReference type="Pfam" id="PF13614"/>
    </source>
</evidence>
<name>A0A060JM97_9MICO</name>
<dbReference type="PANTHER" id="PTHR13696">
    <property type="entry name" value="P-LOOP CONTAINING NUCLEOSIDE TRIPHOSPHATE HYDROLASE"/>
    <property type="match status" value="1"/>
</dbReference>
<dbReference type="InterPro" id="IPR025669">
    <property type="entry name" value="AAA_dom"/>
</dbReference>
<dbReference type="EMBL" id="CP007490">
    <property type="protein sequence ID" value="AIC47683.1"/>
    <property type="molecule type" value="Genomic_DNA"/>
</dbReference>
<dbReference type="CDD" id="cd02042">
    <property type="entry name" value="ParAB_family"/>
    <property type="match status" value="1"/>
</dbReference>
<dbReference type="Pfam" id="PF13614">
    <property type="entry name" value="AAA_31"/>
    <property type="match status" value="1"/>
</dbReference>
<dbReference type="PATRIC" id="fig|529884.3.peg.843"/>